<reference evidence="1 2" key="1">
    <citation type="submission" date="2024-05" db="EMBL/GenBank/DDBJ databases">
        <title>Genetic variation in Jamaican populations of the coffee berry borer (Hypothenemus hampei).</title>
        <authorList>
            <person name="Errbii M."/>
            <person name="Myrie A."/>
        </authorList>
    </citation>
    <scope>NUCLEOTIDE SEQUENCE [LARGE SCALE GENOMIC DNA]</scope>
    <source>
        <strain evidence="1">JA-Hopewell-2020-01-JO</strain>
        <tissue evidence="1">Whole body</tissue>
    </source>
</reference>
<comment type="caution">
    <text evidence="1">The sequence shown here is derived from an EMBL/GenBank/DDBJ whole genome shotgun (WGS) entry which is preliminary data.</text>
</comment>
<name>A0ABD1EMS5_HYPHA</name>
<gene>
    <name evidence="1" type="ORF">ABEB36_008704</name>
</gene>
<keyword evidence="2" id="KW-1185">Reference proteome</keyword>
<proteinExistence type="predicted"/>
<sequence>MNRQVEKMNEYSNLHNLYSWKLEKPHLMREDRSQHKFKINYWTNKVYGTPITYVKNLHERDESTAGEIGERSYSHLPKRAFVRKYRAYIRLEVRLQNGHNPLVFLILIALDPVGLNLHILYRNRIYIKWVPQMAVKNTGLLQEGNLIVQDKSHPQQQLLLTSASHSPSKMEQNSSQSSFTNAGKNYFQDGIALTLVPGGQSKVLICQNYSVIPFPSKKDSDDSLDDPKYKEKSKYSNNIEDGRHEVIDNELFEVKLINCLEGTPLLGCKTGTEINAKELLNFQCGSLLKFPEFVLLDVRPTDFGRFCLLKSYDRQTNIIAANVIEFQANRTYGRNSERENFREFIALTIQEFVDKCT</sequence>
<dbReference type="Proteomes" id="UP001566132">
    <property type="component" value="Unassembled WGS sequence"/>
</dbReference>
<dbReference type="AlphaFoldDB" id="A0ABD1EMS5"/>
<accession>A0ABD1EMS5</accession>
<evidence type="ECO:0000313" key="1">
    <source>
        <dbReference type="EMBL" id="KAL1497809.1"/>
    </source>
</evidence>
<organism evidence="1 2">
    <name type="scientific">Hypothenemus hampei</name>
    <name type="common">Coffee berry borer</name>
    <dbReference type="NCBI Taxonomy" id="57062"/>
    <lineage>
        <taxon>Eukaryota</taxon>
        <taxon>Metazoa</taxon>
        <taxon>Ecdysozoa</taxon>
        <taxon>Arthropoda</taxon>
        <taxon>Hexapoda</taxon>
        <taxon>Insecta</taxon>
        <taxon>Pterygota</taxon>
        <taxon>Neoptera</taxon>
        <taxon>Endopterygota</taxon>
        <taxon>Coleoptera</taxon>
        <taxon>Polyphaga</taxon>
        <taxon>Cucujiformia</taxon>
        <taxon>Curculionidae</taxon>
        <taxon>Scolytinae</taxon>
        <taxon>Hypothenemus</taxon>
    </lineage>
</organism>
<dbReference type="EMBL" id="JBDJPC010000006">
    <property type="protein sequence ID" value="KAL1497809.1"/>
    <property type="molecule type" value="Genomic_DNA"/>
</dbReference>
<evidence type="ECO:0000313" key="2">
    <source>
        <dbReference type="Proteomes" id="UP001566132"/>
    </source>
</evidence>
<protein>
    <submittedName>
        <fullName evidence="1">Uncharacterized protein</fullName>
    </submittedName>
</protein>